<protein>
    <submittedName>
        <fullName evidence="3">CPBP family intramembrane glutamic endopeptidase</fullName>
        <ecNumber evidence="3">3.4.-.-</ecNumber>
    </submittedName>
</protein>
<feature type="transmembrane region" description="Helical" evidence="1">
    <location>
        <begin position="112"/>
        <end position="133"/>
    </location>
</feature>
<feature type="domain" description="CAAX prenyl protease 2/Lysostaphin resistance protein A-like" evidence="2">
    <location>
        <begin position="119"/>
        <end position="217"/>
    </location>
</feature>
<evidence type="ECO:0000256" key="1">
    <source>
        <dbReference type="SAM" id="Phobius"/>
    </source>
</evidence>
<accession>A0ABZ3FP18</accession>
<dbReference type="EC" id="3.4.-.-" evidence="3"/>
<dbReference type="PANTHER" id="PTHR35797:SF1">
    <property type="entry name" value="PROTEASE"/>
    <property type="match status" value="1"/>
</dbReference>
<feature type="transmembrane region" description="Helical" evidence="1">
    <location>
        <begin position="232"/>
        <end position="255"/>
    </location>
</feature>
<reference evidence="3 4" key="1">
    <citation type="submission" date="2024-04" db="EMBL/GenBank/DDBJ databases">
        <title>Isolation of an actinomycete strain from pig manure.</title>
        <authorList>
            <person name="Gong T."/>
            <person name="Yu Z."/>
            <person name="An M."/>
            <person name="Wei C."/>
            <person name="Yang W."/>
            <person name="Liu L."/>
        </authorList>
    </citation>
    <scope>NUCLEOTIDE SEQUENCE [LARGE SCALE GENOMIC DNA]</scope>
    <source>
        <strain evidence="3 4">ZF39</strain>
    </source>
</reference>
<keyword evidence="1" id="KW-1133">Transmembrane helix</keyword>
<feature type="transmembrane region" description="Helical" evidence="1">
    <location>
        <begin position="171"/>
        <end position="195"/>
    </location>
</feature>
<gene>
    <name evidence="3" type="ORF">AADG42_04240</name>
</gene>
<feature type="transmembrane region" description="Helical" evidence="1">
    <location>
        <begin position="78"/>
        <end position="106"/>
    </location>
</feature>
<keyword evidence="4" id="KW-1185">Reference proteome</keyword>
<sequence length="270" mass="28489">MQRTNRRLVGVFTLLVLGSMLLLCLPFLLTDREVPTVLLLIGRWLPALSTLAALAICRPGGRVVEWWGLRQPGGWRRLLWGFVTAVVVSVAVAFATLGVGVLLGLVRAQLPALPLLVATVVAGALVFTLSTLGEEVAWRSFLPRALAGWGFWGSALAIGGLWAAWHLPLHLSYVAAGVMSLPVAVTSTVALVAVAPLWQALAARFGSVWPAAFAHAVPLTAMTLVADSMALPVVSLVAFQGVGMVLSLVTAAVVLHVPNKVQNRLDPPVA</sequence>
<dbReference type="EMBL" id="CP154795">
    <property type="protein sequence ID" value="XAN06550.1"/>
    <property type="molecule type" value="Genomic_DNA"/>
</dbReference>
<dbReference type="GO" id="GO:0016787">
    <property type="term" value="F:hydrolase activity"/>
    <property type="evidence" value="ECO:0007669"/>
    <property type="project" value="UniProtKB-KW"/>
</dbReference>
<dbReference type="RefSeq" id="WP_425307980.1">
    <property type="nucleotide sequence ID" value="NZ_CP154795.1"/>
</dbReference>
<dbReference type="PANTHER" id="PTHR35797">
    <property type="entry name" value="PROTEASE-RELATED"/>
    <property type="match status" value="1"/>
</dbReference>
<dbReference type="InterPro" id="IPR003675">
    <property type="entry name" value="Rce1/LyrA-like_dom"/>
</dbReference>
<name>A0ABZ3FP18_9ACTN</name>
<feature type="transmembrane region" description="Helical" evidence="1">
    <location>
        <begin position="145"/>
        <end position="165"/>
    </location>
</feature>
<dbReference type="Pfam" id="PF02517">
    <property type="entry name" value="Rce1-like"/>
    <property type="match status" value="1"/>
</dbReference>
<feature type="transmembrane region" description="Helical" evidence="1">
    <location>
        <begin position="7"/>
        <end position="29"/>
    </location>
</feature>
<dbReference type="InterPro" id="IPR042150">
    <property type="entry name" value="MmRce1-like"/>
</dbReference>
<evidence type="ECO:0000259" key="2">
    <source>
        <dbReference type="Pfam" id="PF02517"/>
    </source>
</evidence>
<keyword evidence="1" id="KW-0812">Transmembrane</keyword>
<feature type="transmembrane region" description="Helical" evidence="1">
    <location>
        <begin position="207"/>
        <end position="226"/>
    </location>
</feature>
<evidence type="ECO:0000313" key="4">
    <source>
        <dbReference type="Proteomes" id="UP001442841"/>
    </source>
</evidence>
<keyword evidence="3" id="KW-0378">Hydrolase</keyword>
<keyword evidence="1" id="KW-0472">Membrane</keyword>
<feature type="transmembrane region" description="Helical" evidence="1">
    <location>
        <begin position="35"/>
        <end position="57"/>
    </location>
</feature>
<proteinExistence type="predicted"/>
<evidence type="ECO:0000313" key="3">
    <source>
        <dbReference type="EMBL" id="XAN06550.1"/>
    </source>
</evidence>
<organism evidence="3 4">
    <name type="scientific">Ammonicoccus fulvus</name>
    <dbReference type="NCBI Taxonomy" id="3138240"/>
    <lineage>
        <taxon>Bacteria</taxon>
        <taxon>Bacillati</taxon>
        <taxon>Actinomycetota</taxon>
        <taxon>Actinomycetes</taxon>
        <taxon>Propionibacteriales</taxon>
        <taxon>Propionibacteriaceae</taxon>
        <taxon>Ammonicoccus</taxon>
    </lineage>
</organism>
<dbReference type="Proteomes" id="UP001442841">
    <property type="component" value="Chromosome"/>
</dbReference>